<comment type="caution">
    <text evidence="2">The sequence shown here is derived from an EMBL/GenBank/DDBJ whole genome shotgun (WGS) entry which is preliminary data.</text>
</comment>
<dbReference type="Proteomes" id="UP000077355">
    <property type="component" value="Unassembled WGS sequence"/>
</dbReference>
<dbReference type="AlphaFoldDB" id="A0A168KL24"/>
<name>A0A168KL24_9BACL</name>
<evidence type="ECO:0000256" key="1">
    <source>
        <dbReference type="SAM" id="SignalP"/>
    </source>
</evidence>
<gene>
    <name evidence="2" type="ORF">PBAT_20375</name>
</gene>
<protein>
    <submittedName>
        <fullName evidence="2">Uncharacterized protein</fullName>
    </submittedName>
</protein>
<sequence>MKHKKALSVLLLGAALSIGASNVFASDYSTPTTVSSESITSNGSYIDEFKVRLNNLVISDNGISASNGTYERTWNQPAGWSYYRFSVNNTTATAVKVSIEEHGNYKSYTLAANSSNTWNAAGVPAGDHTITVTTSDGRRFTGDVAVRNSNIPF</sequence>
<organism evidence="2 3">
    <name type="scientific">Paenibacillus antarcticus</name>
    <dbReference type="NCBI Taxonomy" id="253703"/>
    <lineage>
        <taxon>Bacteria</taxon>
        <taxon>Bacillati</taxon>
        <taxon>Bacillota</taxon>
        <taxon>Bacilli</taxon>
        <taxon>Bacillales</taxon>
        <taxon>Paenibacillaceae</taxon>
        <taxon>Paenibacillus</taxon>
    </lineage>
</organism>
<evidence type="ECO:0000313" key="2">
    <source>
        <dbReference type="EMBL" id="OAB42164.1"/>
    </source>
</evidence>
<keyword evidence="3" id="KW-1185">Reference proteome</keyword>
<feature type="signal peptide" evidence="1">
    <location>
        <begin position="1"/>
        <end position="25"/>
    </location>
</feature>
<reference evidence="2 3" key="1">
    <citation type="submission" date="2016-03" db="EMBL/GenBank/DDBJ databases">
        <title>Draft genome sequence of Paenibacillus antarcticus CECT 5836.</title>
        <authorList>
            <person name="Shin S.-K."/>
            <person name="Yi H."/>
        </authorList>
    </citation>
    <scope>NUCLEOTIDE SEQUENCE [LARGE SCALE GENOMIC DNA]</scope>
    <source>
        <strain evidence="2 3">CECT 5836</strain>
    </source>
</reference>
<keyword evidence="1" id="KW-0732">Signal</keyword>
<proteinExistence type="predicted"/>
<feature type="chain" id="PRO_5007898440" evidence="1">
    <location>
        <begin position="26"/>
        <end position="153"/>
    </location>
</feature>
<evidence type="ECO:0000313" key="3">
    <source>
        <dbReference type="Proteomes" id="UP000077355"/>
    </source>
</evidence>
<accession>A0A168KL24</accession>
<dbReference type="OrthoDB" id="2661468at2"/>
<dbReference type="RefSeq" id="WP_068652364.1">
    <property type="nucleotide sequence ID" value="NZ_LVJI01000039.1"/>
</dbReference>
<dbReference type="EMBL" id="LVJI01000039">
    <property type="protein sequence ID" value="OAB42164.1"/>
    <property type="molecule type" value="Genomic_DNA"/>
</dbReference>